<feature type="region of interest" description="Disordered" evidence="1">
    <location>
        <begin position="80"/>
        <end position="104"/>
    </location>
</feature>
<dbReference type="KEGG" id="ehx:EMIHUDRAFT_235410"/>
<name>A0A0D3JWQ8_EMIH1</name>
<feature type="signal peptide" evidence="2">
    <location>
        <begin position="1"/>
        <end position="21"/>
    </location>
</feature>
<evidence type="ECO:0000313" key="4">
    <source>
        <dbReference type="Proteomes" id="UP000013827"/>
    </source>
</evidence>
<feature type="chain" id="PRO_5044291583" evidence="2">
    <location>
        <begin position="22"/>
        <end position="155"/>
    </location>
</feature>
<reference evidence="4" key="1">
    <citation type="journal article" date="2013" name="Nature">
        <title>Pan genome of the phytoplankton Emiliania underpins its global distribution.</title>
        <authorList>
            <person name="Read B.A."/>
            <person name="Kegel J."/>
            <person name="Klute M.J."/>
            <person name="Kuo A."/>
            <person name="Lefebvre S.C."/>
            <person name="Maumus F."/>
            <person name="Mayer C."/>
            <person name="Miller J."/>
            <person name="Monier A."/>
            <person name="Salamov A."/>
            <person name="Young J."/>
            <person name="Aguilar M."/>
            <person name="Claverie J.M."/>
            <person name="Frickenhaus S."/>
            <person name="Gonzalez K."/>
            <person name="Herman E.K."/>
            <person name="Lin Y.C."/>
            <person name="Napier J."/>
            <person name="Ogata H."/>
            <person name="Sarno A.F."/>
            <person name="Shmutz J."/>
            <person name="Schroeder D."/>
            <person name="de Vargas C."/>
            <person name="Verret F."/>
            <person name="von Dassow P."/>
            <person name="Valentin K."/>
            <person name="Van de Peer Y."/>
            <person name="Wheeler G."/>
            <person name="Dacks J.B."/>
            <person name="Delwiche C.F."/>
            <person name="Dyhrman S.T."/>
            <person name="Glockner G."/>
            <person name="John U."/>
            <person name="Richards T."/>
            <person name="Worden A.Z."/>
            <person name="Zhang X."/>
            <person name="Grigoriev I.V."/>
            <person name="Allen A.E."/>
            <person name="Bidle K."/>
            <person name="Borodovsky M."/>
            <person name="Bowler C."/>
            <person name="Brownlee C."/>
            <person name="Cock J.M."/>
            <person name="Elias M."/>
            <person name="Gladyshev V.N."/>
            <person name="Groth M."/>
            <person name="Guda C."/>
            <person name="Hadaegh A."/>
            <person name="Iglesias-Rodriguez M.D."/>
            <person name="Jenkins J."/>
            <person name="Jones B.M."/>
            <person name="Lawson T."/>
            <person name="Leese F."/>
            <person name="Lindquist E."/>
            <person name="Lobanov A."/>
            <person name="Lomsadze A."/>
            <person name="Malik S.B."/>
            <person name="Marsh M.E."/>
            <person name="Mackinder L."/>
            <person name="Mock T."/>
            <person name="Mueller-Roeber B."/>
            <person name="Pagarete A."/>
            <person name="Parker M."/>
            <person name="Probert I."/>
            <person name="Quesneville H."/>
            <person name="Raines C."/>
            <person name="Rensing S.A."/>
            <person name="Riano-Pachon D.M."/>
            <person name="Richier S."/>
            <person name="Rokitta S."/>
            <person name="Shiraiwa Y."/>
            <person name="Soanes D.M."/>
            <person name="van der Giezen M."/>
            <person name="Wahlund T.M."/>
            <person name="Williams B."/>
            <person name="Wilson W."/>
            <person name="Wolfe G."/>
            <person name="Wurch L.L."/>
        </authorList>
    </citation>
    <scope>NUCLEOTIDE SEQUENCE</scope>
</reference>
<dbReference type="GeneID" id="17273488"/>
<keyword evidence="2" id="KW-0732">Signal</keyword>
<reference evidence="3" key="2">
    <citation type="submission" date="2024-10" db="UniProtKB">
        <authorList>
            <consortium name="EnsemblProtists"/>
        </authorList>
    </citation>
    <scope>IDENTIFICATION</scope>
</reference>
<proteinExistence type="predicted"/>
<evidence type="ECO:0000313" key="3">
    <source>
        <dbReference type="EnsemblProtists" id="EOD27943"/>
    </source>
</evidence>
<keyword evidence="4" id="KW-1185">Reference proteome</keyword>
<sequence>MALLWLCVLLLLAPSTARTQAEKEEEQKAIKMKTTRQLKEIFDDVGVSYKGLSKDALKAKAYKEGVMRKYWEKYPDKKYKKPKGSGMPGLEGLGGDFGPGGKYEDMMRQMRGDFSAEKDPERRRILEKLAAKGMSFAGGASHEMEEVEDEDKVEL</sequence>
<dbReference type="EnsemblProtists" id="EOD27943">
    <property type="protein sequence ID" value="EOD27943"/>
    <property type="gene ID" value="EMIHUDRAFT_235410"/>
</dbReference>
<organism evidence="3 4">
    <name type="scientific">Emiliania huxleyi (strain CCMP1516)</name>
    <dbReference type="NCBI Taxonomy" id="280463"/>
    <lineage>
        <taxon>Eukaryota</taxon>
        <taxon>Haptista</taxon>
        <taxon>Haptophyta</taxon>
        <taxon>Prymnesiophyceae</taxon>
        <taxon>Isochrysidales</taxon>
        <taxon>Noelaerhabdaceae</taxon>
        <taxon>Emiliania</taxon>
    </lineage>
</organism>
<evidence type="ECO:0000256" key="1">
    <source>
        <dbReference type="SAM" id="MobiDB-lite"/>
    </source>
</evidence>
<accession>A0A0D3JWQ8</accession>
<dbReference type="eggNOG" id="ENOG502T0ZI">
    <property type="taxonomic scope" value="Eukaryota"/>
</dbReference>
<dbReference type="OMA" id="WAKLMAQ"/>
<dbReference type="HOGENOM" id="CLU_1698821_0_0_1"/>
<feature type="compositionally biased region" description="Gly residues" evidence="1">
    <location>
        <begin position="86"/>
        <end position="101"/>
    </location>
</feature>
<dbReference type="AlphaFoldDB" id="A0A0D3JWQ8"/>
<evidence type="ECO:0000256" key="2">
    <source>
        <dbReference type="SAM" id="SignalP"/>
    </source>
</evidence>
<dbReference type="PaxDb" id="2903-EOD27943"/>
<dbReference type="Proteomes" id="UP000013827">
    <property type="component" value="Unassembled WGS sequence"/>
</dbReference>
<dbReference type="RefSeq" id="XP_005780372.1">
    <property type="nucleotide sequence ID" value="XM_005780315.1"/>
</dbReference>
<protein>
    <submittedName>
        <fullName evidence="3">Uncharacterized protein</fullName>
    </submittedName>
</protein>